<proteinExistence type="predicted"/>
<dbReference type="GO" id="GO:0003700">
    <property type="term" value="F:DNA-binding transcription factor activity"/>
    <property type="evidence" value="ECO:0007669"/>
    <property type="project" value="InterPro"/>
</dbReference>
<dbReference type="Proteomes" id="UP001179600">
    <property type="component" value="Chromosome"/>
</dbReference>
<dbReference type="GO" id="GO:0003677">
    <property type="term" value="F:DNA binding"/>
    <property type="evidence" value="ECO:0007669"/>
    <property type="project" value="UniProtKB-KW"/>
</dbReference>
<dbReference type="PANTHER" id="PTHR30204">
    <property type="entry name" value="REDOX-CYCLING DRUG-SENSING TRANSCRIPTIONAL ACTIVATOR SOXR"/>
    <property type="match status" value="1"/>
</dbReference>
<dbReference type="SUPFAM" id="SSF46955">
    <property type="entry name" value="Putative DNA-binding domain"/>
    <property type="match status" value="1"/>
</dbReference>
<dbReference type="AlphaFoldDB" id="A0AAE9XJH4"/>
<keyword evidence="1" id="KW-0238">DNA-binding</keyword>
<name>A0AAE9XJH4_9ENTE</name>
<dbReference type="CDD" id="cd01109">
    <property type="entry name" value="HTH_YyaN"/>
    <property type="match status" value="1"/>
</dbReference>
<dbReference type="PANTHER" id="PTHR30204:SF98">
    <property type="entry name" value="HTH-TYPE TRANSCRIPTIONAL REGULATOR ADHR"/>
    <property type="match status" value="1"/>
</dbReference>
<accession>A0AAE9XJH4</accession>
<gene>
    <name evidence="3" type="ORF">PML95_03905</name>
</gene>
<reference evidence="3" key="1">
    <citation type="submission" date="2023-01" db="EMBL/GenBank/DDBJ databases">
        <title>Oxazolidinone resistance genes in florfenicol resistant enterococci from beef cattle and veal calves at slaughter.</title>
        <authorList>
            <person name="Biggel M."/>
        </authorList>
    </citation>
    <scope>NUCLEOTIDE SEQUENCE</scope>
    <source>
        <strain evidence="3">K204-1</strain>
    </source>
</reference>
<evidence type="ECO:0000313" key="4">
    <source>
        <dbReference type="Proteomes" id="UP001179600"/>
    </source>
</evidence>
<dbReference type="InterPro" id="IPR047057">
    <property type="entry name" value="MerR_fam"/>
</dbReference>
<protein>
    <submittedName>
        <fullName evidence="3">MerR family transcriptional regulator</fullName>
    </submittedName>
</protein>
<dbReference type="Gene3D" id="1.10.1660.10">
    <property type="match status" value="1"/>
</dbReference>
<dbReference type="Pfam" id="PF13411">
    <property type="entry name" value="MerR_1"/>
    <property type="match status" value="1"/>
</dbReference>
<evidence type="ECO:0000256" key="1">
    <source>
        <dbReference type="ARBA" id="ARBA00023125"/>
    </source>
</evidence>
<dbReference type="RefSeq" id="WP_202584959.1">
    <property type="nucleotide sequence ID" value="NZ_BKBT01000003.1"/>
</dbReference>
<dbReference type="PRINTS" id="PR00040">
    <property type="entry name" value="HTHMERR"/>
</dbReference>
<dbReference type="EMBL" id="CP116507">
    <property type="protein sequence ID" value="WCG23396.1"/>
    <property type="molecule type" value="Genomic_DNA"/>
</dbReference>
<dbReference type="InterPro" id="IPR000551">
    <property type="entry name" value="MerR-type_HTH_dom"/>
</dbReference>
<evidence type="ECO:0000313" key="3">
    <source>
        <dbReference type="EMBL" id="WCG23396.1"/>
    </source>
</evidence>
<evidence type="ECO:0000259" key="2">
    <source>
        <dbReference type="PROSITE" id="PS50937"/>
    </source>
</evidence>
<dbReference type="SMART" id="SM00422">
    <property type="entry name" value="HTH_MERR"/>
    <property type="match status" value="1"/>
</dbReference>
<organism evidence="3 4">
    <name type="scientific">Vagococcus lutrae</name>
    <dbReference type="NCBI Taxonomy" id="81947"/>
    <lineage>
        <taxon>Bacteria</taxon>
        <taxon>Bacillati</taxon>
        <taxon>Bacillota</taxon>
        <taxon>Bacilli</taxon>
        <taxon>Lactobacillales</taxon>
        <taxon>Enterococcaceae</taxon>
        <taxon>Vagococcus</taxon>
    </lineage>
</organism>
<dbReference type="PROSITE" id="PS50937">
    <property type="entry name" value="HTH_MERR_2"/>
    <property type="match status" value="1"/>
</dbReference>
<dbReference type="InterPro" id="IPR009061">
    <property type="entry name" value="DNA-bd_dom_put_sf"/>
</dbReference>
<feature type="domain" description="HTH merR-type" evidence="2">
    <location>
        <begin position="1"/>
        <end position="68"/>
    </location>
</feature>
<sequence length="122" mass="14386">MKISEVSEQYDMSADTLRYYEKIGLIPPVPKISGQRVYDENSLEHLTFIQCMKTSGLSLAEIKQYQTWFREGDATLLQRLELLEAHYEQSQQRLKKLQESIDYVAYKIDLTKQNLTRYEGKE</sequence>